<gene>
    <name evidence="1" type="ORF">E6Q80_05610</name>
</gene>
<evidence type="ECO:0000313" key="1">
    <source>
        <dbReference type="EMBL" id="TXH88002.1"/>
    </source>
</evidence>
<dbReference type="SUPFAM" id="SSF56042">
    <property type="entry name" value="PurM C-terminal domain-like"/>
    <property type="match status" value="1"/>
</dbReference>
<organism evidence="1 2">
    <name type="scientific">Thauera aminoaromatica</name>
    <dbReference type="NCBI Taxonomy" id="164330"/>
    <lineage>
        <taxon>Bacteria</taxon>
        <taxon>Pseudomonadati</taxon>
        <taxon>Pseudomonadota</taxon>
        <taxon>Betaproteobacteria</taxon>
        <taxon>Rhodocyclales</taxon>
        <taxon>Zoogloeaceae</taxon>
        <taxon>Thauera</taxon>
    </lineage>
</organism>
<sequence length="57" mass="5802">PEWQRKLVTDPQTSGGLLIACAPEAVEAVQAAVRAEQGEAGTIVGEMKAGAARVVVA</sequence>
<proteinExistence type="predicted"/>
<accession>A0A5C7SXB1</accession>
<keyword evidence="1" id="KW-0418">Kinase</keyword>
<feature type="non-terminal residue" evidence="1">
    <location>
        <position position="1"/>
    </location>
</feature>
<dbReference type="InterPro" id="IPR036676">
    <property type="entry name" value="PurM-like_C_sf"/>
</dbReference>
<dbReference type="EMBL" id="SSFD01000076">
    <property type="protein sequence ID" value="TXH88002.1"/>
    <property type="molecule type" value="Genomic_DNA"/>
</dbReference>
<dbReference type="GO" id="GO:0016301">
    <property type="term" value="F:kinase activity"/>
    <property type="evidence" value="ECO:0007669"/>
    <property type="project" value="UniProtKB-KW"/>
</dbReference>
<name>A0A5C7SXB1_THASP</name>
<dbReference type="AlphaFoldDB" id="A0A5C7SXB1"/>
<keyword evidence="1" id="KW-0808">Transferase</keyword>
<dbReference type="Proteomes" id="UP000321192">
    <property type="component" value="Unassembled WGS sequence"/>
</dbReference>
<dbReference type="Gene3D" id="3.90.650.10">
    <property type="entry name" value="PurM-like C-terminal domain"/>
    <property type="match status" value="1"/>
</dbReference>
<evidence type="ECO:0000313" key="2">
    <source>
        <dbReference type="Proteomes" id="UP000321192"/>
    </source>
</evidence>
<comment type="caution">
    <text evidence="1">The sequence shown here is derived from an EMBL/GenBank/DDBJ whole genome shotgun (WGS) entry which is preliminary data.</text>
</comment>
<reference evidence="1 2" key="1">
    <citation type="submission" date="2018-09" db="EMBL/GenBank/DDBJ databases">
        <title>Metagenome Assembled Genomes from an Advanced Water Purification Facility.</title>
        <authorList>
            <person name="Stamps B.W."/>
            <person name="Spear J.R."/>
        </authorList>
    </citation>
    <scope>NUCLEOTIDE SEQUENCE [LARGE SCALE GENOMIC DNA]</scope>
    <source>
        <strain evidence="1">Bin_27_1</strain>
    </source>
</reference>
<protein>
    <submittedName>
        <fullName evidence="1">Selenide, water dikinase SelD</fullName>
    </submittedName>
</protein>